<protein>
    <submittedName>
        <fullName evidence="6">Metallophosphoesterase family protein</fullName>
        <ecNumber evidence="6">3.1.-.-</ecNumber>
    </submittedName>
</protein>
<evidence type="ECO:0000259" key="5">
    <source>
        <dbReference type="Pfam" id="PF00149"/>
    </source>
</evidence>
<dbReference type="InterPro" id="IPR050884">
    <property type="entry name" value="CNP_phosphodiesterase-III"/>
</dbReference>
<dbReference type="SUPFAM" id="SSF56300">
    <property type="entry name" value="Metallo-dependent phosphatases"/>
    <property type="match status" value="1"/>
</dbReference>
<comment type="caution">
    <text evidence="6">The sequence shown here is derived from an EMBL/GenBank/DDBJ whole genome shotgun (WGS) entry which is preliminary data.</text>
</comment>
<keyword evidence="7" id="KW-1185">Reference proteome</keyword>
<keyword evidence="1" id="KW-0479">Metal-binding</keyword>
<proteinExistence type="inferred from homology"/>
<dbReference type="PANTHER" id="PTHR42988:SF2">
    <property type="entry name" value="CYCLIC NUCLEOTIDE PHOSPHODIESTERASE CBUA0032-RELATED"/>
    <property type="match status" value="1"/>
</dbReference>
<evidence type="ECO:0000256" key="1">
    <source>
        <dbReference type="ARBA" id="ARBA00022723"/>
    </source>
</evidence>
<keyword evidence="2 6" id="KW-0378">Hydrolase</keyword>
<dbReference type="Gene3D" id="3.60.21.10">
    <property type="match status" value="1"/>
</dbReference>
<dbReference type="InterPro" id="IPR029052">
    <property type="entry name" value="Metallo-depent_PP-like"/>
</dbReference>
<organism evidence="6 7">
    <name type="scientific">Legionella dresdenensis</name>
    <dbReference type="NCBI Taxonomy" id="450200"/>
    <lineage>
        <taxon>Bacteria</taxon>
        <taxon>Pseudomonadati</taxon>
        <taxon>Pseudomonadota</taxon>
        <taxon>Gammaproteobacteria</taxon>
        <taxon>Legionellales</taxon>
        <taxon>Legionellaceae</taxon>
        <taxon>Legionella</taxon>
    </lineage>
</organism>
<dbReference type="EC" id="3.1.-.-" evidence="6"/>
<sequence length="266" mass="30512">MKFFHISDLHFGMHKEEIIMPFLAEIAAFAPDIIIISGDLTHRATSAQYQQLQRFLNQISCPILTVPGNHDIPLHNPFARLLNPFDNYEYYLGNKTLSEFFSDAVNILGVNSVNPWQIKNGRLTRSTMDLIKRSFAEHENNVNLLFFHHNFDYLDGLHKPLTNDEQFLRFLKTSPVNIVCTGHLHYAHVNLVEKTDRQVCLVLHAGSLLCQRTKDGFNSYFAIELSGQQCKIDWRVFNKVCFVTQGCFEINLAEPDAVLESTLQAK</sequence>
<gene>
    <name evidence="6" type="ORF">ACFORL_07270</name>
</gene>
<comment type="similarity">
    <text evidence="4">Belongs to the cyclic nucleotide phosphodiesterase class-III family.</text>
</comment>
<name>A0ABV8CEW2_9GAMM</name>
<dbReference type="Pfam" id="PF00149">
    <property type="entry name" value="Metallophos"/>
    <property type="match status" value="1"/>
</dbReference>
<dbReference type="GO" id="GO:0016787">
    <property type="term" value="F:hydrolase activity"/>
    <property type="evidence" value="ECO:0007669"/>
    <property type="project" value="UniProtKB-KW"/>
</dbReference>
<keyword evidence="3" id="KW-0408">Iron</keyword>
<dbReference type="InterPro" id="IPR004843">
    <property type="entry name" value="Calcineurin-like_PHP"/>
</dbReference>
<feature type="domain" description="Calcineurin-like phosphoesterase" evidence="5">
    <location>
        <begin position="1"/>
        <end position="186"/>
    </location>
</feature>
<reference evidence="7" key="1">
    <citation type="journal article" date="2019" name="Int. J. Syst. Evol. Microbiol.">
        <title>The Global Catalogue of Microorganisms (GCM) 10K type strain sequencing project: providing services to taxonomists for standard genome sequencing and annotation.</title>
        <authorList>
            <consortium name="The Broad Institute Genomics Platform"/>
            <consortium name="The Broad Institute Genome Sequencing Center for Infectious Disease"/>
            <person name="Wu L."/>
            <person name="Ma J."/>
        </authorList>
    </citation>
    <scope>NUCLEOTIDE SEQUENCE [LARGE SCALE GENOMIC DNA]</scope>
    <source>
        <strain evidence="7">CCUG 59858</strain>
    </source>
</reference>
<dbReference type="EMBL" id="JBHSAB010000014">
    <property type="protein sequence ID" value="MFC3908875.1"/>
    <property type="molecule type" value="Genomic_DNA"/>
</dbReference>
<dbReference type="RefSeq" id="WP_382342574.1">
    <property type="nucleotide sequence ID" value="NZ_JBHSAB010000014.1"/>
</dbReference>
<dbReference type="Proteomes" id="UP001595758">
    <property type="component" value="Unassembled WGS sequence"/>
</dbReference>
<evidence type="ECO:0000256" key="4">
    <source>
        <dbReference type="ARBA" id="ARBA00025742"/>
    </source>
</evidence>
<evidence type="ECO:0000313" key="6">
    <source>
        <dbReference type="EMBL" id="MFC3908875.1"/>
    </source>
</evidence>
<accession>A0ABV8CEW2</accession>
<evidence type="ECO:0000313" key="7">
    <source>
        <dbReference type="Proteomes" id="UP001595758"/>
    </source>
</evidence>
<evidence type="ECO:0000256" key="2">
    <source>
        <dbReference type="ARBA" id="ARBA00022801"/>
    </source>
</evidence>
<dbReference type="PANTHER" id="PTHR42988">
    <property type="entry name" value="PHOSPHOHYDROLASE"/>
    <property type="match status" value="1"/>
</dbReference>
<evidence type="ECO:0000256" key="3">
    <source>
        <dbReference type="ARBA" id="ARBA00023004"/>
    </source>
</evidence>